<comment type="caution">
    <text evidence="1">The sequence shown here is derived from an EMBL/GenBank/DDBJ whole genome shotgun (WGS) entry which is preliminary data.</text>
</comment>
<dbReference type="Proteomes" id="UP001152797">
    <property type="component" value="Unassembled WGS sequence"/>
</dbReference>
<evidence type="ECO:0000313" key="3">
    <source>
        <dbReference type="Proteomes" id="UP001152797"/>
    </source>
</evidence>
<dbReference type="OrthoDB" id="9970215at2759"/>
<dbReference type="AlphaFoldDB" id="A0A9P1D899"/>
<dbReference type="EMBL" id="CAMXCT010003491">
    <property type="protein sequence ID" value="CAI4004770.1"/>
    <property type="molecule type" value="Genomic_DNA"/>
</dbReference>
<reference evidence="1" key="1">
    <citation type="submission" date="2022-10" db="EMBL/GenBank/DDBJ databases">
        <authorList>
            <person name="Chen Y."/>
            <person name="Dougan E. K."/>
            <person name="Chan C."/>
            <person name="Rhodes N."/>
            <person name="Thang M."/>
        </authorList>
    </citation>
    <scope>NUCLEOTIDE SEQUENCE</scope>
</reference>
<name>A0A9P1D899_9DINO</name>
<sequence>MHVSSPKITAFYQVTLTTSTRRTQRPAASRGDALMGPDLCGACFRELLELALCIQSALIDKASDLVELRWRSHSPAGSPDILDLVRCIVEEPWSEGCETLAVVYLEHLIAGFRQQQVAQFAAADVRGAYGMPRSDRYVAVAALGIVALHALGAENCLLPLRVCRGVCTDPSVQEAARRKLEDRRAFRFLTFSGRKVVVRGFRCAWSWLKQQSHDKTRGEGLHPTSAAYFKTVGQGPEMYALLGEHVYYNDLGKWHQYRSATVISWDAVENPSG</sequence>
<gene>
    <name evidence="1" type="ORF">C1SCF055_LOCUS30541</name>
</gene>
<evidence type="ECO:0000313" key="1">
    <source>
        <dbReference type="EMBL" id="CAI4004770.1"/>
    </source>
</evidence>
<evidence type="ECO:0000313" key="2">
    <source>
        <dbReference type="EMBL" id="CAL4792082.1"/>
    </source>
</evidence>
<reference evidence="2 3" key="2">
    <citation type="submission" date="2024-05" db="EMBL/GenBank/DDBJ databases">
        <authorList>
            <person name="Chen Y."/>
            <person name="Shah S."/>
            <person name="Dougan E. K."/>
            <person name="Thang M."/>
            <person name="Chan C."/>
        </authorList>
    </citation>
    <scope>NUCLEOTIDE SEQUENCE [LARGE SCALE GENOMIC DNA]</scope>
</reference>
<dbReference type="EMBL" id="CAMXCT020003491">
    <property type="protein sequence ID" value="CAL1158145.1"/>
    <property type="molecule type" value="Genomic_DNA"/>
</dbReference>
<proteinExistence type="predicted"/>
<keyword evidence="3" id="KW-1185">Reference proteome</keyword>
<protein>
    <submittedName>
        <fullName evidence="1">Uncharacterized protein</fullName>
    </submittedName>
</protein>
<organism evidence="1">
    <name type="scientific">Cladocopium goreaui</name>
    <dbReference type="NCBI Taxonomy" id="2562237"/>
    <lineage>
        <taxon>Eukaryota</taxon>
        <taxon>Sar</taxon>
        <taxon>Alveolata</taxon>
        <taxon>Dinophyceae</taxon>
        <taxon>Suessiales</taxon>
        <taxon>Symbiodiniaceae</taxon>
        <taxon>Cladocopium</taxon>
    </lineage>
</organism>
<accession>A0A9P1D899</accession>
<dbReference type="EMBL" id="CAMXCT030003491">
    <property type="protein sequence ID" value="CAL4792082.1"/>
    <property type="molecule type" value="Genomic_DNA"/>
</dbReference>